<dbReference type="Proteomes" id="UP001556367">
    <property type="component" value="Unassembled WGS sequence"/>
</dbReference>
<evidence type="ECO:0000313" key="7">
    <source>
        <dbReference type="Proteomes" id="UP001556367"/>
    </source>
</evidence>
<comment type="caution">
    <text evidence="6">The sequence shown here is derived from an EMBL/GenBank/DDBJ whole genome shotgun (WGS) entry which is preliminary data.</text>
</comment>
<dbReference type="InterPro" id="IPR051179">
    <property type="entry name" value="WD_repeat_multifunction"/>
</dbReference>
<dbReference type="InterPro" id="IPR036322">
    <property type="entry name" value="WD40_repeat_dom_sf"/>
</dbReference>
<feature type="repeat" description="WD" evidence="5">
    <location>
        <begin position="227"/>
        <end position="268"/>
    </location>
</feature>
<dbReference type="PANTHER" id="PTHR19857:SF19">
    <property type="entry name" value="26S PROTEASOME REGULATORY SUBUNIT RPN14"/>
    <property type="match status" value="1"/>
</dbReference>
<evidence type="ECO:0000256" key="3">
    <source>
        <dbReference type="ARBA" id="ARBA00022942"/>
    </source>
</evidence>
<accession>A0ABR3JBP8</accession>
<dbReference type="Pfam" id="PF00400">
    <property type="entry name" value="WD40"/>
    <property type="match status" value="2"/>
</dbReference>
<keyword evidence="2" id="KW-0677">Repeat</keyword>
<keyword evidence="3" id="KW-0647">Proteasome</keyword>
<protein>
    <recommendedName>
        <fullName evidence="8">WD40 repeat-like protein</fullName>
    </recommendedName>
</protein>
<evidence type="ECO:0000256" key="2">
    <source>
        <dbReference type="ARBA" id="ARBA00022737"/>
    </source>
</evidence>
<dbReference type="PROSITE" id="PS50082">
    <property type="entry name" value="WD_REPEATS_2"/>
    <property type="match status" value="1"/>
</dbReference>
<dbReference type="Gene3D" id="2.130.10.10">
    <property type="entry name" value="YVTN repeat-like/Quinoprotein amine dehydrogenase"/>
    <property type="match status" value="2"/>
</dbReference>
<evidence type="ECO:0000256" key="4">
    <source>
        <dbReference type="ARBA" id="ARBA00038321"/>
    </source>
</evidence>
<dbReference type="InterPro" id="IPR019775">
    <property type="entry name" value="WD40_repeat_CS"/>
</dbReference>
<evidence type="ECO:0000313" key="6">
    <source>
        <dbReference type="EMBL" id="KAL0953007.1"/>
    </source>
</evidence>
<dbReference type="SMART" id="SM00320">
    <property type="entry name" value="WD40"/>
    <property type="match status" value="6"/>
</dbReference>
<evidence type="ECO:0000256" key="5">
    <source>
        <dbReference type="PROSITE-ProRule" id="PRU00221"/>
    </source>
</evidence>
<dbReference type="SUPFAM" id="SSF50978">
    <property type="entry name" value="WD40 repeat-like"/>
    <property type="match status" value="1"/>
</dbReference>
<organism evidence="6 7">
    <name type="scientific">Hohenbuehelia grisea</name>
    <dbReference type="NCBI Taxonomy" id="104357"/>
    <lineage>
        <taxon>Eukaryota</taxon>
        <taxon>Fungi</taxon>
        <taxon>Dikarya</taxon>
        <taxon>Basidiomycota</taxon>
        <taxon>Agaricomycotina</taxon>
        <taxon>Agaricomycetes</taxon>
        <taxon>Agaricomycetidae</taxon>
        <taxon>Agaricales</taxon>
        <taxon>Pleurotineae</taxon>
        <taxon>Pleurotaceae</taxon>
        <taxon>Hohenbuehelia</taxon>
    </lineage>
</organism>
<dbReference type="EMBL" id="JASNQZ010000010">
    <property type="protein sequence ID" value="KAL0953007.1"/>
    <property type="molecule type" value="Genomic_DNA"/>
</dbReference>
<gene>
    <name evidence="6" type="ORF">HGRIS_007211</name>
</gene>
<proteinExistence type="inferred from homology"/>
<evidence type="ECO:0008006" key="8">
    <source>
        <dbReference type="Google" id="ProtNLM"/>
    </source>
</evidence>
<dbReference type="InterPro" id="IPR015943">
    <property type="entry name" value="WD40/YVTN_repeat-like_dom_sf"/>
</dbReference>
<dbReference type="PANTHER" id="PTHR19857">
    <property type="entry name" value="MITOCHONDRIAL DIVISION PROTEIN 1-RELATED"/>
    <property type="match status" value="1"/>
</dbReference>
<keyword evidence="7" id="KW-1185">Reference proteome</keyword>
<evidence type="ECO:0000256" key="1">
    <source>
        <dbReference type="ARBA" id="ARBA00022574"/>
    </source>
</evidence>
<dbReference type="InterPro" id="IPR001680">
    <property type="entry name" value="WD40_rpt"/>
</dbReference>
<name>A0ABR3JBP8_9AGAR</name>
<dbReference type="PROSITE" id="PS00678">
    <property type="entry name" value="WD_REPEATS_1"/>
    <property type="match status" value="1"/>
</dbReference>
<comment type="similarity">
    <text evidence="4">Belongs to the WD repeat PAAF1/RPN14 family.</text>
</comment>
<dbReference type="PROSITE" id="PS50294">
    <property type="entry name" value="WD_REPEATS_REGION"/>
    <property type="match status" value="1"/>
</dbReference>
<keyword evidence="1 5" id="KW-0853">WD repeat</keyword>
<reference evidence="7" key="1">
    <citation type="submission" date="2024-06" db="EMBL/GenBank/DDBJ databases">
        <title>Multi-omics analyses provide insights into the biosynthesis of the anticancer antibiotic pleurotin in Hohenbuehelia grisea.</title>
        <authorList>
            <person name="Weaver J.A."/>
            <person name="Alberti F."/>
        </authorList>
    </citation>
    <scope>NUCLEOTIDE SEQUENCE [LARGE SCALE GENOMIC DNA]</scope>
    <source>
        <strain evidence="7">T-177</strain>
    </source>
</reference>
<sequence length="491" mass="51721">MSGTARLPEVLPIVTAHPSFAFTISEIRDGIVPSDTFWVSCYKHGDTSVHGKVRVDLDSVEDRDKVSFHGEDGVEMRDDTSGGSYGVSCSALGVTSTPLGMPSQEYADLEKSDARRPQRITAFDVAPDKSQFATGFLDGSVCIYPVATSHSTSITPPSADTPYPKVTGTPYASSKPHLSTVTSLKFFPSSRVLLSAGADFTLHILPADVPSNLSGASPARLTPARSLKGHTRPITETGIIARGRNVISSSLDETVRLWDVASGQEIRRLGRGTVPIVAMDFGVQHSASVVNGANGVNGTADAREVETHGKVVACALQDGSFELYDLGTGRSIYRSSQSSSPLSAIAYCATEALLATGNSCGVVNLYDLRSLGAIQNGDAASSSGLLASFRRNEAGIEDLAFTSLSNSDASRAYPATGLAIATTDGLPYVADFSIVIPTESSDAAEGTPYPIHARVARELVGVDCDAVRCVRAVEGEIWHAGDDAVVRRYVL</sequence>